<sequence length="328" mass="35228">MINPTPGAARAALATLAGLGPLGDLGLRMSVLVPGREAELVPHSVALAPEAAAALADIAEASRAQLLDSALIEYSPAMAIPAGYACFVGRSAASALDTTQTAVDSGDADPFDPGQAAASRVRMLALRLDTAGGSSATFYRVAESLLQFERNKVFGLIRQGGRYERLSAADVLLMRATFDVVVVDDIAFFSKKATFERAFGFDDELKRASAETFDRVTVNLRIERFDDLRAACTRNPTMMAKMASIKRSMDSDPDYAAAMSMPRLLAFVRANPAIGIEVVGRGEQARLVFDPSPANRFKLVNLLDDDYLRSVLTKREYEASAKVRALPS</sequence>
<dbReference type="RefSeq" id="WP_249769855.1">
    <property type="nucleotide sequence ID" value="NZ_CP097332.1"/>
</dbReference>
<dbReference type="Proteomes" id="UP001056336">
    <property type="component" value="Chromosome"/>
</dbReference>
<evidence type="ECO:0000313" key="1">
    <source>
        <dbReference type="EMBL" id="UQX87349.1"/>
    </source>
</evidence>
<reference evidence="1" key="2">
    <citation type="submission" date="2022-05" db="EMBL/GenBank/DDBJ databases">
        <authorList>
            <person name="Kim J.-S."/>
            <person name="Lee K."/>
            <person name="Suh M."/>
            <person name="Eom M."/>
            <person name="Kim J.-S."/>
            <person name="Kim D.-S."/>
            <person name="Ko S.-H."/>
            <person name="Shin Y."/>
            <person name="Lee J.-S."/>
        </authorList>
    </citation>
    <scope>NUCLEOTIDE SEQUENCE</scope>
    <source>
        <strain evidence="1">N237</strain>
    </source>
</reference>
<gene>
    <name evidence="1" type="ORF">M6D93_13705</name>
</gene>
<dbReference type="InterPro" id="IPR032359">
    <property type="entry name" value="KwaB-like"/>
</dbReference>
<proteinExistence type="predicted"/>
<dbReference type="EMBL" id="CP097332">
    <property type="protein sequence ID" value="UQX87349.1"/>
    <property type="molecule type" value="Genomic_DNA"/>
</dbReference>
<protein>
    <submittedName>
        <fullName evidence="1">DUF4868 domain-containing protein</fullName>
    </submittedName>
</protein>
<reference evidence="1" key="1">
    <citation type="journal article" date="2018" name="Int. J. Syst. Evol. Microbiol.">
        <title>Jatrophihabitans telluris sp. nov., isolated from sediment soil of lava forest wetlands and the emended description of the genus Jatrophihabitans.</title>
        <authorList>
            <person name="Lee K.C."/>
            <person name="Suh M.K."/>
            <person name="Eom M.K."/>
            <person name="Kim K.K."/>
            <person name="Kim J.S."/>
            <person name="Kim D.S."/>
            <person name="Ko S.H."/>
            <person name="Shin Y.K."/>
            <person name="Lee J.S."/>
        </authorList>
    </citation>
    <scope>NUCLEOTIDE SEQUENCE</scope>
    <source>
        <strain evidence="1">N237</strain>
    </source>
</reference>
<keyword evidence="2" id="KW-1185">Reference proteome</keyword>
<accession>A0ABY4QUP4</accession>
<dbReference type="Pfam" id="PF16162">
    <property type="entry name" value="KwaB"/>
    <property type="match status" value="1"/>
</dbReference>
<organism evidence="1 2">
    <name type="scientific">Jatrophihabitans telluris</name>
    <dbReference type="NCBI Taxonomy" id="2038343"/>
    <lineage>
        <taxon>Bacteria</taxon>
        <taxon>Bacillati</taxon>
        <taxon>Actinomycetota</taxon>
        <taxon>Actinomycetes</taxon>
        <taxon>Jatrophihabitantales</taxon>
        <taxon>Jatrophihabitantaceae</taxon>
        <taxon>Jatrophihabitans</taxon>
    </lineage>
</organism>
<name>A0ABY4QUP4_9ACTN</name>
<evidence type="ECO:0000313" key="2">
    <source>
        <dbReference type="Proteomes" id="UP001056336"/>
    </source>
</evidence>